<keyword evidence="6" id="KW-0963">Cytoplasm</keyword>
<proteinExistence type="inferred from homology"/>
<gene>
    <name evidence="10" type="ORF">PEVE_00018181</name>
</gene>
<reference evidence="10 11" key="1">
    <citation type="submission" date="2022-05" db="EMBL/GenBank/DDBJ databases">
        <authorList>
            <consortium name="Genoscope - CEA"/>
            <person name="William W."/>
        </authorList>
    </citation>
    <scope>NUCLEOTIDE SEQUENCE [LARGE SCALE GENOMIC DNA]</scope>
</reference>
<keyword evidence="7" id="KW-0819">tRNA processing</keyword>
<evidence type="ECO:0000256" key="4">
    <source>
        <dbReference type="ARBA" id="ARBA00009567"/>
    </source>
</evidence>
<feature type="compositionally biased region" description="Acidic residues" evidence="9">
    <location>
        <begin position="310"/>
        <end position="326"/>
    </location>
</feature>
<evidence type="ECO:0000256" key="3">
    <source>
        <dbReference type="ARBA" id="ARBA00005043"/>
    </source>
</evidence>
<dbReference type="PANTHER" id="PTHR15641:SF1">
    <property type="entry name" value="ELONGATOR COMPLEX PROTEIN 5"/>
    <property type="match status" value="1"/>
</dbReference>
<protein>
    <recommendedName>
        <fullName evidence="5">Elongator complex protein 5</fullName>
    </recommendedName>
</protein>
<dbReference type="Gene3D" id="3.40.50.300">
    <property type="entry name" value="P-loop containing nucleotide triphosphate hydrolases"/>
    <property type="match status" value="1"/>
</dbReference>
<dbReference type="Proteomes" id="UP001159427">
    <property type="component" value="Unassembled WGS sequence"/>
</dbReference>
<dbReference type="EMBL" id="CALNXI010000248">
    <property type="protein sequence ID" value="CAH3023136.1"/>
    <property type="molecule type" value="Genomic_DNA"/>
</dbReference>
<sequence length="326" mass="36841">MLLGDILNGKEKSHLVVIHDNISQSGRPLLYCFVKSLLKSADYVHALLWDVPTDQFLSAFDPQMRERIFCYDGFTDPLGWNLECGDSDKHVCTIHQNSNLAQIVKSKLNSDGSVSNSGSVIKVAIVIDSLSKLLVWKPTSAVCSSLYQLYSSSSTNSQTGYQVVQVVCLVHSDLHNDQSLTAVNFLASSILMLTHENQQQNTDETVSWCRLLHKRKTGKVLKKVESITINDEYEMTEHEEREWNASCSVKYNEPVAEVDPTQNLTFNLKLTDDERQARSNLQLPYMYHEKKTSEVTVHPSGEGKVFYQPDEADDFDDEDPDDDLDI</sequence>
<evidence type="ECO:0000256" key="7">
    <source>
        <dbReference type="ARBA" id="ARBA00022694"/>
    </source>
</evidence>
<evidence type="ECO:0000256" key="8">
    <source>
        <dbReference type="ARBA" id="ARBA00023242"/>
    </source>
</evidence>
<comment type="caution">
    <text evidence="10">The sequence shown here is derived from an EMBL/GenBank/DDBJ whole genome shotgun (WGS) entry which is preliminary data.</text>
</comment>
<evidence type="ECO:0000313" key="11">
    <source>
        <dbReference type="Proteomes" id="UP001159427"/>
    </source>
</evidence>
<comment type="subcellular location">
    <subcellularLocation>
        <location evidence="2">Cytoplasm</location>
    </subcellularLocation>
    <subcellularLocation>
        <location evidence="1">Nucleus</location>
    </subcellularLocation>
</comment>
<evidence type="ECO:0000256" key="1">
    <source>
        <dbReference type="ARBA" id="ARBA00004123"/>
    </source>
</evidence>
<evidence type="ECO:0000256" key="5">
    <source>
        <dbReference type="ARBA" id="ARBA00020264"/>
    </source>
</evidence>
<evidence type="ECO:0000313" key="10">
    <source>
        <dbReference type="EMBL" id="CAH3023136.1"/>
    </source>
</evidence>
<organism evidence="10 11">
    <name type="scientific">Porites evermanni</name>
    <dbReference type="NCBI Taxonomy" id="104178"/>
    <lineage>
        <taxon>Eukaryota</taxon>
        <taxon>Metazoa</taxon>
        <taxon>Cnidaria</taxon>
        <taxon>Anthozoa</taxon>
        <taxon>Hexacorallia</taxon>
        <taxon>Scleractinia</taxon>
        <taxon>Fungiina</taxon>
        <taxon>Poritidae</taxon>
        <taxon>Porites</taxon>
    </lineage>
</organism>
<keyword evidence="11" id="KW-1185">Reference proteome</keyword>
<comment type="pathway">
    <text evidence="3">tRNA modification; 5-methoxycarbonylmethyl-2-thiouridine-tRNA biosynthesis.</text>
</comment>
<feature type="region of interest" description="Disordered" evidence="9">
    <location>
        <begin position="297"/>
        <end position="326"/>
    </location>
</feature>
<evidence type="ECO:0000256" key="2">
    <source>
        <dbReference type="ARBA" id="ARBA00004496"/>
    </source>
</evidence>
<dbReference type="CDD" id="cd19496">
    <property type="entry name" value="Elp5"/>
    <property type="match status" value="1"/>
</dbReference>
<evidence type="ECO:0000256" key="6">
    <source>
        <dbReference type="ARBA" id="ARBA00022490"/>
    </source>
</evidence>
<dbReference type="PANTHER" id="PTHR15641">
    <property type="entry name" value="ELONGATOR COMPLEX PROTEIN 5"/>
    <property type="match status" value="1"/>
</dbReference>
<dbReference type="Pfam" id="PF10483">
    <property type="entry name" value="Elong_Iki1"/>
    <property type="match status" value="1"/>
</dbReference>
<name>A0ABN8M4N7_9CNID</name>
<dbReference type="InterPro" id="IPR019519">
    <property type="entry name" value="Elp5"/>
</dbReference>
<accession>A0ABN8M4N7</accession>
<keyword evidence="8" id="KW-0539">Nucleus</keyword>
<comment type="similarity">
    <text evidence="4">Belongs to the ELP5 family.</text>
</comment>
<evidence type="ECO:0000256" key="9">
    <source>
        <dbReference type="SAM" id="MobiDB-lite"/>
    </source>
</evidence>
<dbReference type="InterPro" id="IPR027417">
    <property type="entry name" value="P-loop_NTPase"/>
</dbReference>